<accession>A0A261XSX2</accession>
<protein>
    <recommendedName>
        <fullName evidence="3">Nudix hydrolase domain-containing protein</fullName>
    </recommendedName>
</protein>
<name>A0A261XSX2_9FUNG</name>
<organism evidence="1 2">
    <name type="scientific">Bifiguratus adelaidae</name>
    <dbReference type="NCBI Taxonomy" id="1938954"/>
    <lineage>
        <taxon>Eukaryota</taxon>
        <taxon>Fungi</taxon>
        <taxon>Fungi incertae sedis</taxon>
        <taxon>Mucoromycota</taxon>
        <taxon>Mucoromycotina</taxon>
        <taxon>Endogonomycetes</taxon>
        <taxon>Endogonales</taxon>
        <taxon>Endogonales incertae sedis</taxon>
        <taxon>Bifiguratus</taxon>
    </lineage>
</organism>
<dbReference type="Proteomes" id="UP000242875">
    <property type="component" value="Unassembled WGS sequence"/>
</dbReference>
<comment type="caution">
    <text evidence="1">The sequence shown here is derived from an EMBL/GenBank/DDBJ whole genome shotgun (WGS) entry which is preliminary data.</text>
</comment>
<evidence type="ECO:0000313" key="1">
    <source>
        <dbReference type="EMBL" id="OZJ01459.1"/>
    </source>
</evidence>
<keyword evidence="2" id="KW-1185">Reference proteome</keyword>
<evidence type="ECO:0008006" key="3">
    <source>
        <dbReference type="Google" id="ProtNLM"/>
    </source>
</evidence>
<dbReference type="Gene3D" id="3.90.79.10">
    <property type="entry name" value="Nucleoside Triphosphate Pyrophosphohydrolase"/>
    <property type="match status" value="1"/>
</dbReference>
<gene>
    <name evidence="1" type="ORF">BZG36_05475</name>
</gene>
<reference evidence="1 2" key="1">
    <citation type="journal article" date="2017" name="Mycologia">
        <title>Bifiguratus adelaidae, gen. et sp. nov., a new member of Mucoromycotina in endophytic and soil-dwelling habitats.</title>
        <authorList>
            <person name="Torres-Cruz T.J."/>
            <person name="Billingsley Tobias T.L."/>
            <person name="Almatruk M."/>
            <person name="Hesse C."/>
            <person name="Kuske C.R."/>
            <person name="Desiro A."/>
            <person name="Benucci G.M."/>
            <person name="Bonito G."/>
            <person name="Stajich J.E."/>
            <person name="Dunlap C."/>
            <person name="Arnold A.E."/>
            <person name="Porras-Alfaro A."/>
        </authorList>
    </citation>
    <scope>NUCLEOTIDE SEQUENCE [LARGE SCALE GENOMIC DNA]</scope>
    <source>
        <strain evidence="1 2">AZ0501</strain>
    </source>
</reference>
<dbReference type="AlphaFoldDB" id="A0A261XSX2"/>
<dbReference type="InterPro" id="IPR015797">
    <property type="entry name" value="NUDIX_hydrolase-like_dom_sf"/>
</dbReference>
<dbReference type="SUPFAM" id="SSF55811">
    <property type="entry name" value="Nudix"/>
    <property type="match status" value="1"/>
</dbReference>
<dbReference type="OrthoDB" id="185493at2759"/>
<evidence type="ECO:0000313" key="2">
    <source>
        <dbReference type="Proteomes" id="UP000242875"/>
    </source>
</evidence>
<proteinExistence type="predicted"/>
<sequence length="207" mass="23605">MTVIDSKLDINTQGTAAKIISSDVRHKRFLTIWNRTTKFPDGRTFDWDVVGHNTPNPAFVCVFAFDSLNKTTTLIKEYCQGTNEIKYTCACGGYDRKKHASVDVAAKDELSEEAYLKGGRWINLLPQDQPEGVSEVKWGRNRFVPYLVIDAEKDANPKPRDAEEYMEVVYDIPIDRLRQFIVEGKVMLPSVQTAWMALDRLQKEGLL</sequence>
<dbReference type="EMBL" id="MVBO01000354">
    <property type="protein sequence ID" value="OZJ01459.1"/>
    <property type="molecule type" value="Genomic_DNA"/>
</dbReference>